<evidence type="ECO:0000256" key="3">
    <source>
        <dbReference type="ARBA" id="ARBA00022679"/>
    </source>
</evidence>
<dbReference type="EC" id="2.7.13.3" evidence="2"/>
<name>A0A699WCN8_TANCI</name>
<dbReference type="SMART" id="SM00387">
    <property type="entry name" value="HATPase_c"/>
    <property type="match status" value="1"/>
</dbReference>
<dbReference type="EMBL" id="BKCJ011577697">
    <property type="protein sequence ID" value="GFD42581.1"/>
    <property type="molecule type" value="Genomic_DNA"/>
</dbReference>
<proteinExistence type="predicted"/>
<dbReference type="SUPFAM" id="SSF55874">
    <property type="entry name" value="ATPase domain of HSP90 chaperone/DNA topoisomerase II/histidine kinase"/>
    <property type="match status" value="1"/>
</dbReference>
<dbReference type="AlphaFoldDB" id="A0A699WCN8"/>
<keyword evidence="4" id="KW-0418">Kinase</keyword>
<dbReference type="InterPro" id="IPR004358">
    <property type="entry name" value="Sig_transdc_His_kin-like_C"/>
</dbReference>
<evidence type="ECO:0000259" key="5">
    <source>
        <dbReference type="PROSITE" id="PS50109"/>
    </source>
</evidence>
<sequence length="126" mass="13762">GDALKLRQCLDCLMDNAVKFTKAGSIRIRVNGQCTDSQHVRLLVDVIDTGIGFSRLDEETLYANFYQVDGSMTREYGGLGIGLAICRQLIELQGGRLSHQSEPGTGSQFRLSLDVVRAKEGKSAVI</sequence>
<dbReference type="GO" id="GO:0004673">
    <property type="term" value="F:protein histidine kinase activity"/>
    <property type="evidence" value="ECO:0007669"/>
    <property type="project" value="UniProtKB-EC"/>
</dbReference>
<accession>A0A699WCN8</accession>
<dbReference type="PROSITE" id="PS50109">
    <property type="entry name" value="HIS_KIN"/>
    <property type="match status" value="1"/>
</dbReference>
<comment type="catalytic activity">
    <reaction evidence="1">
        <text>ATP + protein L-histidine = ADP + protein N-phospho-L-histidine.</text>
        <dbReference type="EC" id="2.7.13.3"/>
    </reaction>
</comment>
<keyword evidence="3" id="KW-0808">Transferase</keyword>
<comment type="caution">
    <text evidence="6">The sequence shown here is derived from an EMBL/GenBank/DDBJ whole genome shotgun (WGS) entry which is preliminary data.</text>
</comment>
<feature type="non-terminal residue" evidence="6">
    <location>
        <position position="1"/>
    </location>
</feature>
<dbReference type="InterPro" id="IPR036890">
    <property type="entry name" value="HATPase_C_sf"/>
</dbReference>
<dbReference type="PANTHER" id="PTHR43047:SF64">
    <property type="entry name" value="HISTIDINE KINASE CONTAINING CHEY-HOMOLOGOUS RECEIVER DOMAIN AND PAS DOMAIN-RELATED"/>
    <property type="match status" value="1"/>
</dbReference>
<organism evidence="6">
    <name type="scientific">Tanacetum cinerariifolium</name>
    <name type="common">Dalmatian daisy</name>
    <name type="synonym">Chrysanthemum cinerariifolium</name>
    <dbReference type="NCBI Taxonomy" id="118510"/>
    <lineage>
        <taxon>Eukaryota</taxon>
        <taxon>Viridiplantae</taxon>
        <taxon>Streptophyta</taxon>
        <taxon>Embryophyta</taxon>
        <taxon>Tracheophyta</taxon>
        <taxon>Spermatophyta</taxon>
        <taxon>Magnoliopsida</taxon>
        <taxon>eudicotyledons</taxon>
        <taxon>Gunneridae</taxon>
        <taxon>Pentapetalae</taxon>
        <taxon>asterids</taxon>
        <taxon>campanulids</taxon>
        <taxon>Asterales</taxon>
        <taxon>Asteraceae</taxon>
        <taxon>Asteroideae</taxon>
        <taxon>Anthemideae</taxon>
        <taxon>Anthemidinae</taxon>
        <taxon>Tanacetum</taxon>
    </lineage>
</organism>
<protein>
    <recommendedName>
        <fullName evidence="2">histidine kinase</fullName>
        <ecNumber evidence="2">2.7.13.3</ecNumber>
    </recommendedName>
</protein>
<evidence type="ECO:0000256" key="4">
    <source>
        <dbReference type="ARBA" id="ARBA00022777"/>
    </source>
</evidence>
<dbReference type="PANTHER" id="PTHR43047">
    <property type="entry name" value="TWO-COMPONENT HISTIDINE PROTEIN KINASE"/>
    <property type="match status" value="1"/>
</dbReference>
<reference evidence="6" key="1">
    <citation type="journal article" date="2019" name="Sci. Rep.">
        <title>Draft genome of Tanacetum cinerariifolium, the natural source of mosquito coil.</title>
        <authorList>
            <person name="Yamashiro T."/>
            <person name="Shiraishi A."/>
            <person name="Satake H."/>
            <person name="Nakayama K."/>
        </authorList>
    </citation>
    <scope>NUCLEOTIDE SEQUENCE</scope>
</reference>
<feature type="domain" description="Histidine kinase" evidence="5">
    <location>
        <begin position="1"/>
        <end position="117"/>
    </location>
</feature>
<evidence type="ECO:0000256" key="2">
    <source>
        <dbReference type="ARBA" id="ARBA00012438"/>
    </source>
</evidence>
<dbReference type="CDD" id="cd16922">
    <property type="entry name" value="HATPase_EvgS-ArcB-TorS-like"/>
    <property type="match status" value="1"/>
</dbReference>
<dbReference type="Gene3D" id="3.30.565.10">
    <property type="entry name" value="Histidine kinase-like ATPase, C-terminal domain"/>
    <property type="match status" value="1"/>
</dbReference>
<dbReference type="Pfam" id="PF02518">
    <property type="entry name" value="HATPase_c"/>
    <property type="match status" value="1"/>
</dbReference>
<dbReference type="InterPro" id="IPR005467">
    <property type="entry name" value="His_kinase_dom"/>
</dbReference>
<evidence type="ECO:0000256" key="1">
    <source>
        <dbReference type="ARBA" id="ARBA00000085"/>
    </source>
</evidence>
<gene>
    <name evidence="6" type="ORF">Tci_914550</name>
</gene>
<dbReference type="PRINTS" id="PR00344">
    <property type="entry name" value="BCTRLSENSOR"/>
</dbReference>
<evidence type="ECO:0000313" key="6">
    <source>
        <dbReference type="EMBL" id="GFD42581.1"/>
    </source>
</evidence>
<dbReference type="InterPro" id="IPR003594">
    <property type="entry name" value="HATPase_dom"/>
</dbReference>